<evidence type="ECO:0000259" key="7">
    <source>
        <dbReference type="SMART" id="SM00409"/>
    </source>
</evidence>
<reference evidence="8 9" key="1">
    <citation type="journal article" date="2021" name="Sci. Rep.">
        <title>Chromosome anchoring in Senegalese sole (Solea senegalensis) reveals sex-associated markers and genome rearrangements in flatfish.</title>
        <authorList>
            <person name="Guerrero-Cozar I."/>
            <person name="Gomez-Garrido J."/>
            <person name="Berbel C."/>
            <person name="Martinez-Blanch J.F."/>
            <person name="Alioto T."/>
            <person name="Claros M.G."/>
            <person name="Gagnaire P.A."/>
            <person name="Manchado M."/>
        </authorList>
    </citation>
    <scope>NUCLEOTIDE SEQUENCE [LARGE SCALE GENOMIC DNA]</scope>
    <source>
        <strain evidence="8">Sse05_10M</strain>
    </source>
</reference>
<dbReference type="InterPro" id="IPR050671">
    <property type="entry name" value="CD300_family_receptors"/>
</dbReference>
<feature type="domain" description="Immunoglobulin" evidence="7">
    <location>
        <begin position="412"/>
        <end position="512"/>
    </location>
</feature>
<evidence type="ECO:0000256" key="6">
    <source>
        <dbReference type="SAM" id="SignalP"/>
    </source>
</evidence>
<evidence type="ECO:0000256" key="5">
    <source>
        <dbReference type="SAM" id="Phobius"/>
    </source>
</evidence>
<dbReference type="GO" id="GO:0004888">
    <property type="term" value="F:transmembrane signaling receptor activity"/>
    <property type="evidence" value="ECO:0007669"/>
    <property type="project" value="TreeGrafter"/>
</dbReference>
<name>A0AAV6Q9X4_SOLSE</name>
<dbReference type="AlphaFoldDB" id="A0AAV6Q9X4"/>
<evidence type="ECO:0000256" key="3">
    <source>
        <dbReference type="ARBA" id="ARBA00023136"/>
    </source>
</evidence>
<dbReference type="PANTHER" id="PTHR11860:SF118">
    <property type="entry name" value="CMRF35-LIKE MOLECULE 3-RELATED"/>
    <property type="match status" value="1"/>
</dbReference>
<keyword evidence="6" id="KW-0732">Signal</keyword>
<protein>
    <submittedName>
        <fullName evidence="8">CMRF35-like molecule 8</fullName>
    </submittedName>
</protein>
<dbReference type="EMBL" id="JAGKHQ010000018">
    <property type="protein sequence ID" value="KAG7486309.1"/>
    <property type="molecule type" value="Genomic_DNA"/>
</dbReference>
<feature type="chain" id="PRO_5043608103" evidence="6">
    <location>
        <begin position="19"/>
        <end position="672"/>
    </location>
</feature>
<feature type="transmembrane region" description="Helical" evidence="5">
    <location>
        <begin position="534"/>
        <end position="558"/>
    </location>
</feature>
<feature type="compositionally biased region" description="Polar residues" evidence="4">
    <location>
        <begin position="336"/>
        <end position="350"/>
    </location>
</feature>
<evidence type="ECO:0000313" key="8">
    <source>
        <dbReference type="EMBL" id="KAG7486309.1"/>
    </source>
</evidence>
<accession>A0AAV6Q9X4</accession>
<keyword evidence="5" id="KW-1133">Transmembrane helix</keyword>
<feature type="region of interest" description="Disordered" evidence="4">
    <location>
        <begin position="157"/>
        <end position="180"/>
    </location>
</feature>
<sequence length="672" mass="73998">MKTFSVFCCLLYATWTEGDKIIGIEGFEGGQVSFQCSHRLASKYNKYFCKDPCTADALATVKSGGRAESERITLVDSGDGVFSVTFSQLKRSDSGTYWCAVARPGLDTYTEVSLTVNEASESTTDPQPVVTNKTTVITDISPTWTFPSFSSSTLSASDLGTSWPTNRSTASNNTHPGEQRMSMSTGTVLYAAAVPVVVLAVLVLATRFRKRREISKPPAQVCSNGKDLISANGGELECEYDDIDKEMQSNKITPERASTAQHIKLDPPALLSIEAEYSIPLHIYENLCCSRATAGSGFPAADHQNTLDISSGIKPLPPIISERTHDDRFRKHTRTPAATGSAMSKTTDIYNSPPSSDPSRSESMPTSLCRECVSVWTEGKLGVMGATWISCRTTVTAVITVLQIKALISVRTTSVTGVEGQTFYFRCEYPQSWESNAKYLCHADNIDQHLIWTDKHNQWETDGRYSLYDNCTGAFFVVRVDKLVPEDSGTYLCGVEVALHPDHISIIRLNVSRVNLVTPDIPKDITVDKLNMPVFLTAVMCVAAMLFVCLFALCLMPADKCQRSNPPVNRETSSDYETMMPGVVVTGPELCCTCSAPDCPDRPSLPAPPPDLCSHFTSRHRESDVSYVNVDEPDHICQYQHLDLSRSEDHVYHMLQRNCVHEPLGMKKQINS</sequence>
<feature type="compositionally biased region" description="Low complexity" evidence="4">
    <location>
        <begin position="352"/>
        <end position="365"/>
    </location>
</feature>
<comment type="caution">
    <text evidence="8">The sequence shown here is derived from an EMBL/GenBank/DDBJ whole genome shotgun (WGS) entry which is preliminary data.</text>
</comment>
<evidence type="ECO:0000313" key="9">
    <source>
        <dbReference type="Proteomes" id="UP000693946"/>
    </source>
</evidence>
<feature type="signal peptide" evidence="6">
    <location>
        <begin position="1"/>
        <end position="18"/>
    </location>
</feature>
<dbReference type="Pfam" id="PF07686">
    <property type="entry name" value="V-set"/>
    <property type="match status" value="2"/>
</dbReference>
<dbReference type="InterPro" id="IPR013106">
    <property type="entry name" value="Ig_V-set"/>
</dbReference>
<proteinExistence type="predicted"/>
<feature type="compositionally biased region" description="Polar residues" evidence="4">
    <location>
        <begin position="163"/>
        <end position="180"/>
    </location>
</feature>
<dbReference type="InterPro" id="IPR003599">
    <property type="entry name" value="Ig_sub"/>
</dbReference>
<dbReference type="SMART" id="SM00409">
    <property type="entry name" value="IG"/>
    <property type="match status" value="2"/>
</dbReference>
<dbReference type="Proteomes" id="UP000693946">
    <property type="component" value="Linkage Group LG6"/>
</dbReference>
<feature type="domain" description="Immunoglobulin" evidence="7">
    <location>
        <begin position="21"/>
        <end position="117"/>
    </location>
</feature>
<evidence type="ECO:0000256" key="4">
    <source>
        <dbReference type="SAM" id="MobiDB-lite"/>
    </source>
</evidence>
<keyword evidence="2 5" id="KW-0812">Transmembrane</keyword>
<keyword evidence="3 5" id="KW-0472">Membrane</keyword>
<feature type="region of interest" description="Disordered" evidence="4">
    <location>
        <begin position="333"/>
        <end position="365"/>
    </location>
</feature>
<dbReference type="GO" id="GO:0005886">
    <property type="term" value="C:plasma membrane"/>
    <property type="evidence" value="ECO:0007669"/>
    <property type="project" value="TreeGrafter"/>
</dbReference>
<keyword evidence="9" id="KW-1185">Reference proteome</keyword>
<evidence type="ECO:0000256" key="2">
    <source>
        <dbReference type="ARBA" id="ARBA00022692"/>
    </source>
</evidence>
<evidence type="ECO:0000256" key="1">
    <source>
        <dbReference type="ARBA" id="ARBA00004370"/>
    </source>
</evidence>
<feature type="transmembrane region" description="Helical" evidence="5">
    <location>
        <begin position="188"/>
        <end position="206"/>
    </location>
</feature>
<organism evidence="8 9">
    <name type="scientific">Solea senegalensis</name>
    <name type="common">Senegalese sole</name>
    <dbReference type="NCBI Taxonomy" id="28829"/>
    <lineage>
        <taxon>Eukaryota</taxon>
        <taxon>Metazoa</taxon>
        <taxon>Chordata</taxon>
        <taxon>Craniata</taxon>
        <taxon>Vertebrata</taxon>
        <taxon>Euteleostomi</taxon>
        <taxon>Actinopterygii</taxon>
        <taxon>Neopterygii</taxon>
        <taxon>Teleostei</taxon>
        <taxon>Neoteleostei</taxon>
        <taxon>Acanthomorphata</taxon>
        <taxon>Carangaria</taxon>
        <taxon>Pleuronectiformes</taxon>
        <taxon>Pleuronectoidei</taxon>
        <taxon>Soleidae</taxon>
        <taxon>Solea</taxon>
    </lineage>
</organism>
<dbReference type="PANTHER" id="PTHR11860">
    <property type="entry name" value="POLYMERIC-IMMUNOGLOBULIN RECEPTOR"/>
    <property type="match status" value="1"/>
</dbReference>
<comment type="subcellular location">
    <subcellularLocation>
        <location evidence="1">Membrane</location>
    </subcellularLocation>
</comment>
<gene>
    <name evidence="8" type="ORF">JOB18_029104</name>
</gene>